<name>A0AA38LRZ5_9TREE</name>
<dbReference type="AlphaFoldDB" id="A0AA38LRZ5"/>
<accession>A0AA38LRZ5</accession>
<evidence type="ECO:0000313" key="3">
    <source>
        <dbReference type="Proteomes" id="UP001164286"/>
    </source>
</evidence>
<feature type="region of interest" description="Disordered" evidence="1">
    <location>
        <begin position="39"/>
        <end position="91"/>
    </location>
</feature>
<feature type="compositionally biased region" description="Basic and acidic residues" evidence="1">
    <location>
        <begin position="48"/>
        <end position="71"/>
    </location>
</feature>
<dbReference type="RefSeq" id="XP_052943422.1">
    <property type="nucleotide sequence ID" value="XM_053087553.1"/>
</dbReference>
<dbReference type="EMBL" id="JAKWFO010000008">
    <property type="protein sequence ID" value="KAI9633645.1"/>
    <property type="molecule type" value="Genomic_DNA"/>
</dbReference>
<organism evidence="2 3">
    <name type="scientific">Dioszegia hungarica</name>
    <dbReference type="NCBI Taxonomy" id="4972"/>
    <lineage>
        <taxon>Eukaryota</taxon>
        <taxon>Fungi</taxon>
        <taxon>Dikarya</taxon>
        <taxon>Basidiomycota</taxon>
        <taxon>Agaricomycotina</taxon>
        <taxon>Tremellomycetes</taxon>
        <taxon>Tremellales</taxon>
        <taxon>Bulleribasidiaceae</taxon>
        <taxon>Dioszegia</taxon>
    </lineage>
</organism>
<comment type="caution">
    <text evidence="2">The sequence shown here is derived from an EMBL/GenBank/DDBJ whole genome shotgun (WGS) entry which is preliminary data.</text>
</comment>
<feature type="region of interest" description="Disordered" evidence="1">
    <location>
        <begin position="347"/>
        <end position="407"/>
    </location>
</feature>
<dbReference type="GeneID" id="77726758"/>
<protein>
    <submittedName>
        <fullName evidence="2">Uncharacterized protein</fullName>
    </submittedName>
</protein>
<reference evidence="2" key="1">
    <citation type="journal article" date="2022" name="G3 (Bethesda)">
        <title>High quality genome of the basidiomycete yeast Dioszegia hungarica PDD-24b-2 isolated from cloud water.</title>
        <authorList>
            <person name="Jarrige D."/>
            <person name="Haridas S."/>
            <person name="Bleykasten-Grosshans C."/>
            <person name="Joly M."/>
            <person name="Nadalig T."/>
            <person name="Sancelme M."/>
            <person name="Vuilleumier S."/>
            <person name="Grigoriev I.V."/>
            <person name="Amato P."/>
            <person name="Bringel F."/>
        </authorList>
    </citation>
    <scope>NUCLEOTIDE SEQUENCE</scope>
    <source>
        <strain evidence="2">PDD-24b-2</strain>
    </source>
</reference>
<gene>
    <name evidence="2" type="ORF">MKK02DRAFT_28441</name>
</gene>
<proteinExistence type="predicted"/>
<sequence>MVRTALAVQDHSTTPSVCQGKMLSQTHYRRCVERTEDLAGGVISQSPEVRDKAKPPEGRDAGWRGEGRDRTQSGQTRNPYGPRRSGPNIGSSSVAACSSASFCRAFDCYSLAFIERSRVNIRRRIAYGHPSGSFGQPLPCPPNPSGFLARCLASKVKMVEREDNEMNDTSDPGEMMTAGYTGANAPHSSFSSSQPPIMLAIIVSHSITTSPLWHLSSFSRTHSKGLIPVPTSPEDVAAATKLLSAAQALEAIPVDIQDQIAGLHSEVLYYMSPEETNISSVPDTPSPLAAVEMDVQASNLIVAEAVTGTAEPHSAAAATDTDGAASAAVVETGGNISYQIAAGTGIGGHSPEALSPAAAHQEPDEQVAPLRVAENEAEAEGRRRTKNQARRDRRKRAMEHRGRQAHT</sequence>
<keyword evidence="3" id="KW-1185">Reference proteome</keyword>
<dbReference type="Proteomes" id="UP001164286">
    <property type="component" value="Unassembled WGS sequence"/>
</dbReference>
<feature type="compositionally biased region" description="Basic residues" evidence="1">
    <location>
        <begin position="383"/>
        <end position="407"/>
    </location>
</feature>
<evidence type="ECO:0000313" key="2">
    <source>
        <dbReference type="EMBL" id="KAI9633645.1"/>
    </source>
</evidence>
<evidence type="ECO:0000256" key="1">
    <source>
        <dbReference type="SAM" id="MobiDB-lite"/>
    </source>
</evidence>